<dbReference type="AlphaFoldDB" id="A0A392V3X0"/>
<protein>
    <submittedName>
        <fullName evidence="1">Uncharacterized protein</fullName>
    </submittedName>
</protein>
<reference evidence="1 2" key="1">
    <citation type="journal article" date="2018" name="Front. Plant Sci.">
        <title>Red Clover (Trifolium pratense) and Zigzag Clover (T. medium) - A Picture of Genomic Similarities and Differences.</title>
        <authorList>
            <person name="Dluhosova J."/>
            <person name="Istvanek J."/>
            <person name="Nedelnik J."/>
            <person name="Repkova J."/>
        </authorList>
    </citation>
    <scope>NUCLEOTIDE SEQUENCE [LARGE SCALE GENOMIC DNA]</scope>
    <source>
        <strain evidence="2">cv. 10/8</strain>
        <tissue evidence="1">Leaf</tissue>
    </source>
</reference>
<name>A0A392V3X0_9FABA</name>
<dbReference type="EMBL" id="LXQA011055665">
    <property type="protein sequence ID" value="MCI82966.1"/>
    <property type="molecule type" value="Genomic_DNA"/>
</dbReference>
<evidence type="ECO:0000313" key="1">
    <source>
        <dbReference type="EMBL" id="MCI82966.1"/>
    </source>
</evidence>
<evidence type="ECO:0000313" key="2">
    <source>
        <dbReference type="Proteomes" id="UP000265520"/>
    </source>
</evidence>
<proteinExistence type="predicted"/>
<accession>A0A392V3X0</accession>
<organism evidence="1 2">
    <name type="scientific">Trifolium medium</name>
    <dbReference type="NCBI Taxonomy" id="97028"/>
    <lineage>
        <taxon>Eukaryota</taxon>
        <taxon>Viridiplantae</taxon>
        <taxon>Streptophyta</taxon>
        <taxon>Embryophyta</taxon>
        <taxon>Tracheophyta</taxon>
        <taxon>Spermatophyta</taxon>
        <taxon>Magnoliopsida</taxon>
        <taxon>eudicotyledons</taxon>
        <taxon>Gunneridae</taxon>
        <taxon>Pentapetalae</taxon>
        <taxon>rosids</taxon>
        <taxon>fabids</taxon>
        <taxon>Fabales</taxon>
        <taxon>Fabaceae</taxon>
        <taxon>Papilionoideae</taxon>
        <taxon>50 kb inversion clade</taxon>
        <taxon>NPAAA clade</taxon>
        <taxon>Hologalegina</taxon>
        <taxon>IRL clade</taxon>
        <taxon>Trifolieae</taxon>
        <taxon>Trifolium</taxon>
    </lineage>
</organism>
<sequence>VIALTWHLGFGCGWPGNVPAGAAVATCC</sequence>
<keyword evidence="2" id="KW-1185">Reference proteome</keyword>
<comment type="caution">
    <text evidence="1">The sequence shown here is derived from an EMBL/GenBank/DDBJ whole genome shotgun (WGS) entry which is preliminary data.</text>
</comment>
<dbReference type="Proteomes" id="UP000265520">
    <property type="component" value="Unassembled WGS sequence"/>
</dbReference>
<feature type="non-terminal residue" evidence="1">
    <location>
        <position position="1"/>
    </location>
</feature>